<dbReference type="SUPFAM" id="SSF53474">
    <property type="entry name" value="alpha/beta-Hydrolases"/>
    <property type="match status" value="1"/>
</dbReference>
<dbReference type="SUPFAM" id="SSF51120">
    <property type="entry name" value="beta-Roll"/>
    <property type="match status" value="1"/>
</dbReference>
<name>C8NAN8_CARH6</name>
<evidence type="ECO:0000256" key="1">
    <source>
        <dbReference type="SAM" id="MobiDB-lite"/>
    </source>
</evidence>
<dbReference type="InterPro" id="IPR038081">
    <property type="entry name" value="CalX-like_sf"/>
</dbReference>
<organism evidence="3 4">
    <name type="scientific">Cardiobacterium hominis (strain ATCC 15826 / DSM 8339 / NCTC 10426 / 6573)</name>
    <dbReference type="NCBI Taxonomy" id="638300"/>
    <lineage>
        <taxon>Bacteria</taxon>
        <taxon>Pseudomonadati</taxon>
        <taxon>Pseudomonadota</taxon>
        <taxon>Gammaproteobacteria</taxon>
        <taxon>Cardiobacteriales</taxon>
        <taxon>Cardiobacteriaceae</taxon>
        <taxon>Cardiobacterium</taxon>
    </lineage>
</organism>
<protein>
    <submittedName>
        <fullName evidence="3">Cadherin domain protein</fullName>
    </submittedName>
</protein>
<dbReference type="PROSITE" id="PS00330">
    <property type="entry name" value="HEMOLYSIN_CALCIUM"/>
    <property type="match status" value="1"/>
</dbReference>
<feature type="region of interest" description="Disordered" evidence="1">
    <location>
        <begin position="94"/>
        <end position="115"/>
    </location>
</feature>
<reference evidence="3 4" key="1">
    <citation type="submission" date="2009-08" db="EMBL/GenBank/DDBJ databases">
        <authorList>
            <person name="Qin X."/>
            <person name="Bachman B."/>
            <person name="Battles P."/>
            <person name="Bell A."/>
            <person name="Bess C."/>
            <person name="Bickham C."/>
            <person name="Chaboub L."/>
            <person name="Chen D."/>
            <person name="Coyle M."/>
            <person name="Deiros D.R."/>
            <person name="Dinh H."/>
            <person name="Forbes L."/>
            <person name="Fowler G."/>
            <person name="Francisco L."/>
            <person name="Fu Q."/>
            <person name="Gubbala S."/>
            <person name="Hale W."/>
            <person name="Han Y."/>
            <person name="Hemphill L."/>
            <person name="Highlander S.K."/>
            <person name="Hirani K."/>
            <person name="Hogues M."/>
            <person name="Jackson L."/>
            <person name="Jakkamsetti A."/>
            <person name="Javaid M."/>
            <person name="Jiang H."/>
            <person name="Korchina V."/>
            <person name="Kovar C."/>
            <person name="Lara F."/>
            <person name="Lee S."/>
            <person name="Mata R."/>
            <person name="Mathew T."/>
            <person name="Moen C."/>
            <person name="Morales K."/>
            <person name="Munidasa M."/>
            <person name="Nazareth L."/>
            <person name="Ngo R."/>
            <person name="Nguyen L."/>
            <person name="Okwuonu G."/>
            <person name="Ongeri F."/>
            <person name="Patil S."/>
            <person name="Petrosino J."/>
            <person name="Pham C."/>
            <person name="Pham P."/>
            <person name="Pu L.-L."/>
            <person name="Puazo M."/>
            <person name="Raj R."/>
            <person name="Reid J."/>
            <person name="Rouhana J."/>
            <person name="Saada N."/>
            <person name="Shang Y."/>
            <person name="Simmons D."/>
            <person name="Thornton R."/>
            <person name="Warren J."/>
            <person name="Weissenberger G."/>
            <person name="Zhang J."/>
            <person name="Zhang L."/>
            <person name="Zhou C."/>
            <person name="Zhu D."/>
            <person name="Muzny D."/>
            <person name="Worley K."/>
            <person name="Gibbs R."/>
        </authorList>
    </citation>
    <scope>NUCLEOTIDE SEQUENCE [LARGE SCALE GENOMIC DNA]</scope>
    <source>
        <strain evidence="4">ATCC 15826 / DSM 8339 / NCTC 10426 / 6573</strain>
    </source>
</reference>
<dbReference type="GO" id="GO:0016020">
    <property type="term" value="C:membrane"/>
    <property type="evidence" value="ECO:0007669"/>
    <property type="project" value="InterPro"/>
</dbReference>
<evidence type="ECO:0000313" key="4">
    <source>
        <dbReference type="Proteomes" id="UP000004870"/>
    </source>
</evidence>
<dbReference type="PANTHER" id="PTHR31149:SF11">
    <property type="entry name" value="187-KDA MICROTUBULE-ASSOCIATED PROTEIN AIR9"/>
    <property type="match status" value="1"/>
</dbReference>
<sequence length="2323" mass="248545">AKTAEVADGAAPNPNPNPQPQPNNEGTVSITGEGKVGSELTANISDADGVPDTGVTYQWQRDGQPIAQANGKTYTLTPDDAGHKISVHVEYTDNKGTTEKPTSAELDIGKDTPLPPVNQQGVIAIDGNAKAGETLTAKISDADGVPDTGITYQWQRDGQAIDGQSGKTYALTQEDIGHKISVQATYKDNAGHDENISSMPTAEIAGADSTNHAPTDITLSQNQVIEGKDGAEIGKLTTTDEDVNDVPTYTVNDERFEVTADGTLKLKAGQHLDFAQEASVNLSVTTDDGHGGTFSKTFTVSVQDDPNYPAQPQGTPVLGLQGVSVVKEGEAAQYKLLLNHPAEQDVTVEVEVTSSGTTHGVQNEVRTLTIPKGESSLTFAVDTAHNGVEDNGSHFKLRIKHAEGATLNTAAPSDMTHGSGGENTFWATNTFSAAGLRGEYRLFSAGPKLVLYLHGEAINDYGQNASIFSEYVADRGDATVLMVKTPDSASGSWSVNGAQNARYLRALLEEIYSKYDLDKGDVLLMGNGGGADFITRYLLPEHNDLFSGGTALMIGGGAADSTLHFGKPPTDGLKQHLQLKWIAGSADGDTVTAAQHAQEQYAQAGFHTQQETIPNGDKMSAVGHIYDAFYDEINNKNTGSMEMTTRVSDIDATNHAPTNITLHQTTIAEGKDGVEIGWLDTVDPDWQDKHSYTVSDERFEVTREGRLKLKAGQHIDYADEQTVTLTITTTDTGGLSFTKAFTLQVKDNPLYPSTENHAPTDIQLDQGLPLINGEQQYYIKEGKDGMSIGMVKTVDPDPQDSHRYALSDERFEITADGILKLKDGVHIDYATETKVTLTITATDQGGLSVEKTFTLRVDDDPHYPNREGSVTISGDAKVGSTLTANVSDPDTVSDSSIRYQWLIDGVAVQGATQKTYTLRPEDAGKKVSVHVEYRDNGLHDEAHDSDSLDVAAQSANQPGSVTISGEAKVGSELTATVTDADKFDAANVQYQWLRDGQPIDKANGSTYTLSKDDAGHKISVQATYKDNAGHDENPTSEVTDIPAPPPNQPGSISITGEAKVGSELVADVKDDDGVPQDGVKYQWLRDGKAIDGATGKNYTLTAEDAGHKITVKASYEDNAHHAENPESAATDVAANPAPQSEPVLSLQGVASVKEGEAANYTVSLNRATDHDVTVEVEVGSDKANNVRAETLTVTIPKGETSTTFAIETRHDGKDTPQNAFTIHLKNAQGATLASTSEDNPTHGGGGEESQIIEERTFSAAGQTGTYRLSAVGNSDAHPDGLICYLHGDSAEEYHGTPSLAHYGELSANRGGLLLSVKTPDSTTGNWSKNGEDNAQYLRALIEDIYSKYNIDKGKIWFVGYEGGADLITNHLLPQHNDLFSGGGALMIGGGNVKSPLTFSKTPSQELKEHFQMKWLTGSEDTDGLVAAQQGQARYSEAGFHTQRENIPGVDRSESGRGEYGAGVLDGLYTGENLNGMTTSIDDIDHVNRPPTDIELDTSQNHELIEGKDGLKIGSLLVSDPDTSYHSYTVSDARFEITANGVLKLKNDQHFDFAKEPTIKLTITADDGQGGTFSKEFTLQVKDDPNWPTPQPQTNHEGKVTISGDAKVGSELVADVKDDDGVPQNGVRYQWLRDGQAIDGATGKNYTLTADDAGHKISVQATYDDNASHHETPTSTASDIAKPQPPATNGLDVSDASAVIEGNELVYTVKLASPAQAGQVLKLSTDYHNSAVEADKLAQTADPFQPGEYLGNGTVFTRSVANMPLADNSAAITQYAPSMAKNNYGVVTSLNHKSYNIPIYIVDSSDPKQHYATITSDDARVNASADIKAHTTGRIPLPAYATPAGGGDKSFAVYDKATGLMREYFYAVKQPDGSWKVSAAGYFQGQAGLDDLGVKNYWMQHEHGGSAVVRMLNPLSQIGISEILAGRINHAVSVTLPNAKKGVISFPAQDSDGTDENPNAPAEGQWFRIKPGVDLDTYTRGGQPLGELTKMIAKAVQTYGGYGADKNLNNFAFNAESAHNYLARGKEDPWREGGEIAQKVGNNMNINDFPWELVEWAPVGWNDKGQDAGVYSNTQPTASINGQEVPITGDEITLPAGATEVHINVPTLTHNNFEQTDSVTLNAELHDANGNLLDSGAGTGQVNDAPNPIADSTHGNGVLISPNVNPDELAKLVSLDGQELIDYIDQHGHNILQNVQNPTPSPVLRGGDGDDILVSGYGVDHLAGGKGADTFVYIMDGKNSFPYQNNDQILDFNPAEGDRIVLTRGDGWTLQFDKVEFVADAHVQRLQYKVYKGSEAYINAIHIQSHDGHLFGVEEIMKAVTILG</sequence>
<dbReference type="InterPro" id="IPR011049">
    <property type="entry name" value="Serralysin-like_metalloprot_C"/>
</dbReference>
<evidence type="ECO:0000313" key="3">
    <source>
        <dbReference type="EMBL" id="EEV88318.1"/>
    </source>
</evidence>
<dbReference type="GO" id="GO:0007156">
    <property type="term" value="P:homophilic cell adhesion via plasma membrane adhesion molecules"/>
    <property type="evidence" value="ECO:0007669"/>
    <property type="project" value="InterPro"/>
</dbReference>
<evidence type="ECO:0000259" key="2">
    <source>
        <dbReference type="SMART" id="SM00112"/>
    </source>
</evidence>
<feature type="region of interest" description="Disordered" evidence="1">
    <location>
        <begin position="1665"/>
        <end position="1691"/>
    </location>
</feature>
<dbReference type="Gene3D" id="2.60.40.2700">
    <property type="match status" value="6"/>
</dbReference>
<dbReference type="PANTHER" id="PTHR31149">
    <property type="entry name" value="EXPRESSED PROTEIN"/>
    <property type="match status" value="1"/>
</dbReference>
<dbReference type="InterPro" id="IPR029058">
    <property type="entry name" value="AB_hydrolase_fold"/>
</dbReference>
<dbReference type="InterPro" id="IPR018511">
    <property type="entry name" value="Hemolysin-typ_Ca-bd_CS"/>
</dbReference>
<feature type="region of interest" description="Disordered" evidence="1">
    <location>
        <begin position="1"/>
        <end position="35"/>
    </location>
</feature>
<dbReference type="SUPFAM" id="SSF49313">
    <property type="entry name" value="Cadherin-like"/>
    <property type="match status" value="1"/>
</dbReference>
<feature type="domain" description="Cadherin" evidence="2">
    <location>
        <begin position="791"/>
        <end position="864"/>
    </location>
</feature>
<keyword evidence="4" id="KW-1185">Reference proteome</keyword>
<feature type="non-terminal residue" evidence="3">
    <location>
        <position position="1"/>
    </location>
</feature>
<comment type="caution">
    <text evidence="3">The sequence shown here is derived from an EMBL/GenBank/DDBJ whole genome shotgun (WGS) entry which is preliminary data.</text>
</comment>
<feature type="domain" description="Cadherin" evidence="2">
    <location>
        <begin position="1515"/>
        <end position="1587"/>
    </location>
</feature>
<dbReference type="Gene3D" id="2.60.40.2030">
    <property type="match status" value="1"/>
</dbReference>
<feature type="domain" description="Cadherin" evidence="2">
    <location>
        <begin position="236"/>
        <end position="309"/>
    </location>
</feature>
<proteinExistence type="predicted"/>
<dbReference type="HOGENOM" id="CLU_229943_0_0_6"/>
<dbReference type="GO" id="GO:0005509">
    <property type="term" value="F:calcium ion binding"/>
    <property type="evidence" value="ECO:0007669"/>
    <property type="project" value="InterPro"/>
</dbReference>
<dbReference type="Proteomes" id="UP000004870">
    <property type="component" value="Unassembled WGS sequence"/>
</dbReference>
<gene>
    <name evidence="3" type="ORF">HMPREF0198_1566</name>
</gene>
<dbReference type="SMART" id="SM00112">
    <property type="entry name" value="CA"/>
    <property type="match status" value="4"/>
</dbReference>
<accession>C8NAN8</accession>
<dbReference type="CDD" id="cd11304">
    <property type="entry name" value="Cadherin_repeat"/>
    <property type="match status" value="1"/>
</dbReference>
<dbReference type="Gene3D" id="3.40.50.1820">
    <property type="entry name" value="alpha/beta hydrolase"/>
    <property type="match status" value="2"/>
</dbReference>
<dbReference type="STRING" id="2718.CHUV0807_1583"/>
<dbReference type="InterPro" id="IPR002126">
    <property type="entry name" value="Cadherin-like_dom"/>
</dbReference>
<feature type="region of interest" description="Disordered" evidence="1">
    <location>
        <begin position="1230"/>
        <end position="1249"/>
    </location>
</feature>
<dbReference type="Gene3D" id="2.150.10.10">
    <property type="entry name" value="Serralysin-like metalloprotease, C-terminal"/>
    <property type="match status" value="1"/>
</dbReference>
<dbReference type="InterPro" id="IPR015919">
    <property type="entry name" value="Cadherin-like_sf"/>
</dbReference>
<feature type="region of interest" description="Disordered" evidence="1">
    <location>
        <begin position="1026"/>
        <end position="1049"/>
    </location>
</feature>
<feature type="domain" description="Cadherin" evidence="2">
    <location>
        <begin position="679"/>
        <end position="750"/>
    </location>
</feature>
<dbReference type="RefSeq" id="WP_004141308.1">
    <property type="nucleotide sequence ID" value="NZ_GG694027.1"/>
</dbReference>
<dbReference type="SUPFAM" id="SSF141072">
    <property type="entry name" value="CalX-like"/>
    <property type="match status" value="1"/>
</dbReference>
<dbReference type="EMBL" id="ACKY01000093">
    <property type="protein sequence ID" value="EEV88318.1"/>
    <property type="molecule type" value="Genomic_DNA"/>
</dbReference>
<dbReference type="Gene3D" id="2.60.40.60">
    <property type="entry name" value="Cadherins"/>
    <property type="match status" value="2"/>
</dbReference>